<dbReference type="CDD" id="cd00048">
    <property type="entry name" value="DSRM_SF"/>
    <property type="match status" value="1"/>
</dbReference>
<evidence type="ECO:0000256" key="11">
    <source>
        <dbReference type="PROSITE-ProRule" id="PRU00266"/>
    </source>
</evidence>
<dbReference type="InterPro" id="IPR027417">
    <property type="entry name" value="P-loop_NTPase"/>
</dbReference>
<dbReference type="SUPFAM" id="SSF50494">
    <property type="entry name" value="Trypsin-like serine proteases"/>
    <property type="match status" value="1"/>
</dbReference>
<feature type="domain" description="RdRp catalytic" evidence="14">
    <location>
        <begin position="1760"/>
        <end position="1895"/>
    </location>
</feature>
<dbReference type="GO" id="GO:0039694">
    <property type="term" value="P:viral RNA genome replication"/>
    <property type="evidence" value="ECO:0007669"/>
    <property type="project" value="InterPro"/>
</dbReference>
<dbReference type="Gene3D" id="3.30.70.270">
    <property type="match status" value="1"/>
</dbReference>
<evidence type="ECO:0000256" key="3">
    <source>
        <dbReference type="ARBA" id="ARBA00022679"/>
    </source>
</evidence>
<evidence type="ECO:0000256" key="7">
    <source>
        <dbReference type="ARBA" id="ARBA00022807"/>
    </source>
</evidence>
<evidence type="ECO:0000256" key="12">
    <source>
        <dbReference type="SAM" id="Phobius"/>
    </source>
</evidence>
<evidence type="ECO:0000259" key="13">
    <source>
        <dbReference type="PROSITE" id="PS50137"/>
    </source>
</evidence>
<dbReference type="GO" id="GO:0003968">
    <property type="term" value="F:RNA-directed RNA polymerase activity"/>
    <property type="evidence" value="ECO:0007669"/>
    <property type="project" value="InterPro"/>
</dbReference>
<keyword evidence="2" id="KW-0645">Protease</keyword>
<dbReference type="GO" id="GO:0008234">
    <property type="term" value="F:cysteine-type peptidase activity"/>
    <property type="evidence" value="ECO:0007669"/>
    <property type="project" value="UniProtKB-KW"/>
</dbReference>
<feature type="domain" description="SF3 helicase" evidence="15">
    <location>
        <begin position="276"/>
        <end position="440"/>
    </location>
</feature>
<name>A0A411D388_9VIRU</name>
<accession>A0A411D388</accession>
<reference evidence="16" key="1">
    <citation type="submission" date="2018-07" db="EMBL/GenBank/DDBJ databases">
        <title>Host and pathogen evolutionary histories predict virus prevalence across bumblebee species.</title>
        <authorList>
            <person name="Pascall D.J."/>
            <person name="Tinsley M.C."/>
            <person name="Obbard D.J."/>
            <person name="Wilfert L."/>
        </authorList>
    </citation>
    <scope>NUCLEOTIDE SEQUENCE</scope>
</reference>
<dbReference type="InterPro" id="IPR043128">
    <property type="entry name" value="Rev_trsase/Diguanyl_cyclase"/>
</dbReference>
<evidence type="ECO:0000259" key="14">
    <source>
        <dbReference type="PROSITE" id="PS50507"/>
    </source>
</evidence>
<dbReference type="InterPro" id="IPR043502">
    <property type="entry name" value="DNA/RNA_pol_sf"/>
</dbReference>
<dbReference type="GO" id="GO:0044423">
    <property type="term" value="C:virion component"/>
    <property type="evidence" value="ECO:0007669"/>
    <property type="project" value="UniProtKB-KW"/>
</dbReference>
<evidence type="ECO:0000256" key="1">
    <source>
        <dbReference type="ARBA" id="ARBA00004328"/>
    </source>
</evidence>
<evidence type="ECO:0000259" key="15">
    <source>
        <dbReference type="PROSITE" id="PS51218"/>
    </source>
</evidence>
<dbReference type="SUPFAM" id="SSF56672">
    <property type="entry name" value="DNA/RNA polymerases"/>
    <property type="match status" value="1"/>
</dbReference>
<keyword evidence="3" id="KW-0808">Transferase</keyword>
<dbReference type="GO" id="GO:0003723">
    <property type="term" value="F:RNA binding"/>
    <property type="evidence" value="ECO:0007669"/>
    <property type="project" value="UniProtKB-UniRule"/>
</dbReference>
<dbReference type="PROSITE" id="PS50137">
    <property type="entry name" value="DS_RBD"/>
    <property type="match status" value="1"/>
</dbReference>
<evidence type="ECO:0000313" key="16">
    <source>
        <dbReference type="EMBL" id="QAY29242.1"/>
    </source>
</evidence>
<protein>
    <submittedName>
        <fullName evidence="16">Putative non-structral polyprotein</fullName>
    </submittedName>
</protein>
<dbReference type="InterPro" id="IPR014720">
    <property type="entry name" value="dsRBD_dom"/>
</dbReference>
<comment type="subcellular location">
    <subcellularLocation>
        <location evidence="1">Virion</location>
    </subcellularLocation>
</comment>
<dbReference type="PROSITE" id="PS51218">
    <property type="entry name" value="SF3_HELICASE_2"/>
    <property type="match status" value="1"/>
</dbReference>
<evidence type="ECO:0000256" key="6">
    <source>
        <dbReference type="ARBA" id="ARBA00022801"/>
    </source>
</evidence>
<dbReference type="GO" id="GO:0005524">
    <property type="term" value="F:ATP binding"/>
    <property type="evidence" value="ECO:0007669"/>
    <property type="project" value="UniProtKB-KW"/>
</dbReference>
<organism evidence="16">
    <name type="scientific">Boghill Burn virus</name>
    <dbReference type="NCBI Taxonomy" id="2511031"/>
    <lineage>
        <taxon>Viruses</taxon>
        <taxon>Riboviria</taxon>
    </lineage>
</organism>
<keyword evidence="11" id="KW-0694">RNA-binding</keyword>
<feature type="transmembrane region" description="Helical" evidence="12">
    <location>
        <begin position="143"/>
        <end position="164"/>
    </location>
</feature>
<dbReference type="GO" id="GO:0003724">
    <property type="term" value="F:RNA helicase activity"/>
    <property type="evidence" value="ECO:0007669"/>
    <property type="project" value="InterPro"/>
</dbReference>
<dbReference type="PROSITE" id="PS50507">
    <property type="entry name" value="RDRP_SSRNA_POS"/>
    <property type="match status" value="1"/>
</dbReference>
<keyword evidence="12" id="KW-1133">Transmembrane helix</keyword>
<keyword evidence="9" id="KW-0946">Virion</keyword>
<dbReference type="SUPFAM" id="SSF52540">
    <property type="entry name" value="P-loop containing nucleoside triphosphate hydrolases"/>
    <property type="match status" value="1"/>
</dbReference>
<dbReference type="EMBL" id="MH614292">
    <property type="protein sequence ID" value="QAY29242.1"/>
    <property type="molecule type" value="Genomic_RNA"/>
</dbReference>
<dbReference type="InterPro" id="IPR001205">
    <property type="entry name" value="RNA-dir_pol_C"/>
</dbReference>
<keyword evidence="8" id="KW-0067">ATP-binding</keyword>
<evidence type="ECO:0000256" key="4">
    <source>
        <dbReference type="ARBA" id="ARBA00022695"/>
    </source>
</evidence>
<keyword evidence="4" id="KW-0548">Nucleotidyltransferase</keyword>
<keyword evidence="10" id="KW-0693">Viral RNA replication</keyword>
<dbReference type="Pfam" id="PF00910">
    <property type="entry name" value="RNA_helicase"/>
    <property type="match status" value="1"/>
</dbReference>
<dbReference type="CDD" id="cd23169">
    <property type="entry name" value="ps-ssRNAv-Picornavirales"/>
    <property type="match status" value="1"/>
</dbReference>
<keyword evidence="12" id="KW-0472">Membrane</keyword>
<keyword evidence="5" id="KW-0547">Nucleotide-binding</keyword>
<evidence type="ECO:0000256" key="5">
    <source>
        <dbReference type="ARBA" id="ARBA00022741"/>
    </source>
</evidence>
<evidence type="ECO:0000256" key="8">
    <source>
        <dbReference type="ARBA" id="ARBA00022840"/>
    </source>
</evidence>
<dbReference type="Gene3D" id="3.30.160.20">
    <property type="match status" value="1"/>
</dbReference>
<evidence type="ECO:0000256" key="10">
    <source>
        <dbReference type="ARBA" id="ARBA00022953"/>
    </source>
</evidence>
<keyword evidence="7" id="KW-0788">Thiol protease</keyword>
<keyword evidence="6" id="KW-0378">Hydrolase</keyword>
<dbReference type="GO" id="GO:0006351">
    <property type="term" value="P:DNA-templated transcription"/>
    <property type="evidence" value="ECO:0007669"/>
    <property type="project" value="InterPro"/>
</dbReference>
<proteinExistence type="predicted"/>
<dbReference type="InterPro" id="IPR000605">
    <property type="entry name" value="Helicase_SF3_ssDNA/RNA_vir"/>
</dbReference>
<evidence type="ECO:0000256" key="2">
    <source>
        <dbReference type="ARBA" id="ARBA00022670"/>
    </source>
</evidence>
<feature type="domain" description="DRBM" evidence="13">
    <location>
        <begin position="2105"/>
        <end position="2173"/>
    </location>
</feature>
<dbReference type="InterPro" id="IPR029053">
    <property type="entry name" value="Viral_coat"/>
</dbReference>
<evidence type="ECO:0000256" key="9">
    <source>
        <dbReference type="ARBA" id="ARBA00022844"/>
    </source>
</evidence>
<dbReference type="InterPro" id="IPR009003">
    <property type="entry name" value="Peptidase_S1_PA"/>
</dbReference>
<dbReference type="Gene3D" id="2.60.120.20">
    <property type="match status" value="1"/>
</dbReference>
<dbReference type="InterPro" id="IPR014759">
    <property type="entry name" value="Helicase_SF3_ssRNA_vir"/>
</dbReference>
<dbReference type="Pfam" id="PF00680">
    <property type="entry name" value="RdRP_1"/>
    <property type="match status" value="1"/>
</dbReference>
<dbReference type="GO" id="GO:0006508">
    <property type="term" value="P:proteolysis"/>
    <property type="evidence" value="ECO:0007669"/>
    <property type="project" value="UniProtKB-KW"/>
</dbReference>
<sequence>MGVLSKDMPAQAWSGITTAIETGMDYLGKIIRDMIMKLGSEQFIKPLLEHVGTFAELIFDIVLASYYIFTNAEVYVAARIASMGQITVKLLRLINTIDRICCNNKIKFCIKSAKEAMEHSCKQLFCSLNNVTPNQVRNKEDSMMFFINTAIKMTSLILMGGLFATTGFKAIELRTNFGATKEALQTGAEFSKIIEGFVKEFITNEIDPDIKIAEDLIAKNNEWMKISSLSFYDIITDSTKLSYIEEALKEQSAIIGSASYNKPVFAGARSLIVDQKRKFEEMLKAINDVSKTTSRQATVGVLIHGKEGIGKSSICTEYLNNEIGKIFGWNGQIYNVDMLNYHDPYRGESFGIKNEMFAIKDDPFVPKFTKICSSDPYNFEGASLSNKTAPCHLKVLFMTTNVKNIELGEYHKDCRSAFWDRLIHYEVDDPQLDPKGGREGENPHRKRDFSHLKWRIRTHKTENKIEYLCDEANVPLEFTTQEVMWNIIRRIIKAEKSYLGSLLNIKPEMQVEIQERLDRLNTLGDRPNTGGSDFFAIRFQGTPGSGKTTIARKLARKLHIAYAFEIQESTSVSEFEPVRDRPMIYLLDDWVNKTIEPLKAELFIEKTNRIHKNSILIITSNVEFQLESRIYNKQRYLTFAITTGGDYSSVLPYDSRPYKHLPTGILRRIGLELMIRDPSNNNIIIRPPHVSRTYTVNRVGEFINRSNKSMIFNQILDQSVSDFNQHLSRSGDFQIIKTRPEIVPTNVDVDFKSKDAKSLKNSLKNMANIIKMYRGYDPDTTVSHAPDFYSNEAFCASDYAIDMDAIQGENDEELLEAVASRLGLNFHRCFPGKTFRARLETGKSAYIERGRLYLYDQESTNRVKFNHNTMQYTGSGQVVYDITPEDFARALESRKDMPTHERFIGSMINLKYHEFDEILEYYESMRADGEEQARSFVAECELMRFKNRIRISPKWALMYAEIVDNPVKYFVFGLLAMTAVGGTAFGFYELYQYLCKQKEESTTVANAMYYTETTPSKRQQGRDKARNVRETYVNQMYSAHSSPTGRIAKHERRRNLNETYVNTSAHVNQFAHIQSNPSNRIAKRERERNLRETYVNTFNYAGIHEHQCKDCNQWYNHTHRGASLNHRQMKYECPYEKCRNYYGNHKNGENFTHAIKIGSPAMENPTIVAIQDRYKITQTELLNRILYEADDEHMDEMFHELATGDCNLEEFKKAIPECYTNVFEFGIKPNMLGVGDMIRQYKESPYKQFHKSVQPLYVRMDNANGCNYAQHLEQGLFLTVGHAVTEVGELSTLRHLEKKYNARCVYVDRNKDEAIIYCSALANVIPAGLKRIVKTSEDMQATCGAFMRCGPTYELLVGKIMPSYGIRICQDNPRYRPNEYQIKLHAVGLTDVTHIIQQGDCGFPLVAMIDGQVQIIGFHNAYNTSVNAYFTAVDQERLRQVISNVVITNNCKMGTPMGKVLFPETKFREEPSSFALPTPYVDVFTSEAAPTEKFQDDKLDWLGYFRPLHFKNNYKIPVHTHDLELENPNGTLPAAYTKQFITDYSDIKRNAFGHYDPGYTQIVKITPGRSDYDPELLDLSAEFVQEHMYSWYGTCSFLRDHEVLNGSPDGFLNKVDLSTSAGPLMKLMYKVTDKKPLFDVREEKGLHFIHWKKECEMSQTVRSLAQQTFDMLLDEDPAKVPLIVAQDCMKVENISAEKAKKGKVRIFNTVDLHHNLVMRKLFGDLVKKCNKEHETAWFAIGQDPYKTSTKIYKDFQLIDGTLVNTDYKNYDKSIHAILIRKFVEIFVGLLDTETRKKIPNIEVFKDKLAKYLTNTVHLYDGNAFFTTQGNNSGVYITTLLNCVVNHILTMYSVIRKYRQMYNMTPVLVEVLRQFVARYMGDDRTLKVSHNLPLTMEEIIRDTAEFGMLCTPTKTRDDGTNSEVIDFCSREFFWDPIKQVVFPGLKKSSICGLLYWFKHNDRLQVIQNLTSCLYEAALHNDKNFFMSILRDVRKVADHYGVSLTEFGSGIPYTNFELVTRRHADAALGVSILSQYSTRELDIQIENDNIYKRKLDISSITETHREIEYSLKDVANDKSELDRYKRKLAQDYLHAIEAEMALSISGNPISRTLELLSKLKITKSEDSCCQVGGTPDSPTWEYSLTIGREQFTGRGSSKSLAKKEAYELGGKYLEKNVVANSDTRDKEEESKATACKIGARFVRHYVARHIEAAEINAAKRGRGLAIVAVRNANHDIFEVVDHFHSYIDEEKYYFVSPLFGHTAWKDITKIYAGFPGVTYDENEVMVRFGEQLYKLKDSLSDLSDEDVECVIANSNRIAQTVRGGEVAHESPQATMIDPTVTPNEPNITSSVSRRMPTVLNPLGPPNMLGSSGVVFNLRDLVYSQYIDSDQEITFTDKDIAGTVLAAISIDPLGPFINPYIKAWVKMHNSYCGPIMVQVSIVGNPNMTSLITVGWMNKAPKDKKVLISELQKVASTTSNVCFPSVEEYVILDARQSTFYRSTADKVGDNVPHLVIAINTKAQSAFGEDKSVRIRIATRLANERDVCGSFMVSDPVYPNITTKQDGTVALNY</sequence>
<keyword evidence="12" id="KW-0812">Transmembrane</keyword>
<dbReference type="InterPro" id="IPR007094">
    <property type="entry name" value="RNA-dir_pol_PSvirus"/>
</dbReference>